<comment type="caution">
    <text evidence="2">The sequence shown here is derived from an EMBL/GenBank/DDBJ whole genome shotgun (WGS) entry which is preliminary data.</text>
</comment>
<dbReference type="Gene3D" id="1.10.101.10">
    <property type="entry name" value="PGBD-like superfamily/PGBD"/>
    <property type="match status" value="1"/>
</dbReference>
<evidence type="ECO:0000313" key="2">
    <source>
        <dbReference type="EMBL" id="MCP2264519.1"/>
    </source>
</evidence>
<sequence length="118" mass="13214">MREVYTDGAYYRMPARGTTTTCWLAYDRSYSNPAVSALQRHIKLCYIDRDWISWSGTFSIDGFFGDDTLNALKKVQAYHGLSQDGEYGPTTRSTMHVRWSEDPGGGGRVGCGSSGYFD</sequence>
<proteinExistence type="predicted"/>
<protein>
    <submittedName>
        <fullName evidence="2">Peptidoglycan binding domain-containing protein</fullName>
    </submittedName>
</protein>
<reference evidence="2" key="1">
    <citation type="submission" date="2022-06" db="EMBL/GenBank/DDBJ databases">
        <title>Genomic Encyclopedia of Archaeal and Bacterial Type Strains, Phase II (KMG-II): from individual species to whole genera.</title>
        <authorList>
            <person name="Goeker M."/>
        </authorList>
    </citation>
    <scope>NUCLEOTIDE SEQUENCE</scope>
    <source>
        <strain evidence="2">DSM 26652</strain>
    </source>
</reference>
<feature type="domain" description="Peptidoglycan binding-like" evidence="1">
    <location>
        <begin position="32"/>
        <end position="95"/>
    </location>
</feature>
<dbReference type="AlphaFoldDB" id="A0A9X2G781"/>
<dbReference type="InterPro" id="IPR036365">
    <property type="entry name" value="PGBD-like_sf"/>
</dbReference>
<evidence type="ECO:0000259" key="1">
    <source>
        <dbReference type="Pfam" id="PF01471"/>
    </source>
</evidence>
<keyword evidence="3" id="KW-1185">Reference proteome</keyword>
<evidence type="ECO:0000313" key="3">
    <source>
        <dbReference type="Proteomes" id="UP001139493"/>
    </source>
</evidence>
<gene>
    <name evidence="2" type="ORF">APR03_001857</name>
</gene>
<organism evidence="2 3">
    <name type="scientific">Promicromonospora thailandica</name>
    <dbReference type="NCBI Taxonomy" id="765201"/>
    <lineage>
        <taxon>Bacteria</taxon>
        <taxon>Bacillati</taxon>
        <taxon>Actinomycetota</taxon>
        <taxon>Actinomycetes</taxon>
        <taxon>Micrococcales</taxon>
        <taxon>Promicromonosporaceae</taxon>
        <taxon>Promicromonospora</taxon>
    </lineage>
</organism>
<dbReference type="Proteomes" id="UP001139493">
    <property type="component" value="Unassembled WGS sequence"/>
</dbReference>
<dbReference type="SUPFAM" id="SSF47090">
    <property type="entry name" value="PGBD-like"/>
    <property type="match status" value="1"/>
</dbReference>
<name>A0A9X2G781_9MICO</name>
<dbReference type="InterPro" id="IPR002477">
    <property type="entry name" value="Peptidoglycan-bd-like"/>
</dbReference>
<dbReference type="InterPro" id="IPR036366">
    <property type="entry name" value="PGBDSf"/>
</dbReference>
<dbReference type="EMBL" id="JAMTCS010000005">
    <property type="protein sequence ID" value="MCP2264519.1"/>
    <property type="molecule type" value="Genomic_DNA"/>
</dbReference>
<dbReference type="Pfam" id="PF01471">
    <property type="entry name" value="PG_binding_1"/>
    <property type="match status" value="1"/>
</dbReference>
<accession>A0A9X2G781</accession>